<feature type="compositionally biased region" description="Polar residues" evidence="1">
    <location>
        <begin position="389"/>
        <end position="398"/>
    </location>
</feature>
<sequence length="409" mass="44807">TSEQPARRRRLPPLPKNDWKIIIRPKKGLLVKNFTNSQIARAITAECGTAAKCDDTTLLVRIHPGSNIIVVSTPCDEAADAVRRINRLTLGGQAHDVNAYVAAPDGVTRGVIHGIEPGTTPEELMAHLRVRTQGVQILQARMLGKSKTAVLTFNGPTIPRFVIYYGGEEQCHPYRPTRQVCYVCLRTGHRSDVCPTPDIRVCRACGEHNPEQTHTCEVKCVLCAEAHPTGTSECKGKLKPTRPPSSKPQDHVQAGRKAAVRFSRADGPAIGKSPRKRWLSSEGEDSGSISRSRSRSRTRSLNRSSNNLTSDPQNKNATSQGKEKNAKHVQGAQQDNSNNTKVGWNKVAASSAHTHRNTQCASCTHLERVNRELSSQIAALHERLKRLENANSASTMNPDTVKPAARVHP</sequence>
<organism evidence="2">
    <name type="scientific">Amblyomma aureolatum</name>
    <dbReference type="NCBI Taxonomy" id="187763"/>
    <lineage>
        <taxon>Eukaryota</taxon>
        <taxon>Metazoa</taxon>
        <taxon>Ecdysozoa</taxon>
        <taxon>Arthropoda</taxon>
        <taxon>Chelicerata</taxon>
        <taxon>Arachnida</taxon>
        <taxon>Acari</taxon>
        <taxon>Parasitiformes</taxon>
        <taxon>Ixodida</taxon>
        <taxon>Ixodoidea</taxon>
        <taxon>Ixodidae</taxon>
        <taxon>Amblyomminae</taxon>
        <taxon>Amblyomma</taxon>
    </lineage>
</organism>
<dbReference type="EMBL" id="GFAC01005131">
    <property type="protein sequence ID" value="JAT94057.1"/>
    <property type="molecule type" value="mRNA"/>
</dbReference>
<protein>
    <recommendedName>
        <fullName evidence="3">CCHC-type domain-containing protein</fullName>
    </recommendedName>
</protein>
<accession>A0A1E1X477</accession>
<feature type="compositionally biased region" description="Polar residues" evidence="1">
    <location>
        <begin position="331"/>
        <end position="341"/>
    </location>
</feature>
<name>A0A1E1X477_9ACAR</name>
<evidence type="ECO:0000256" key="1">
    <source>
        <dbReference type="SAM" id="MobiDB-lite"/>
    </source>
</evidence>
<proteinExistence type="evidence at transcript level"/>
<feature type="region of interest" description="Disordered" evidence="1">
    <location>
        <begin position="230"/>
        <end position="341"/>
    </location>
</feature>
<feature type="non-terminal residue" evidence="2">
    <location>
        <position position="1"/>
    </location>
</feature>
<evidence type="ECO:0008006" key="3">
    <source>
        <dbReference type="Google" id="ProtNLM"/>
    </source>
</evidence>
<dbReference type="AlphaFoldDB" id="A0A1E1X477"/>
<reference evidence="2" key="1">
    <citation type="journal article" date="2017" name="Front. Cell. Infect. Microbiol.">
        <title>The Distinct Transcriptional Response of the Midgut of Amblyomma sculptum and Amblyomma aureolatum Ticks to Rickettsia rickettsii Correlates to Their Differences in Susceptibility to Infection.</title>
        <authorList>
            <person name="Martins L.A."/>
            <person name="Galletti M.F.B.M."/>
            <person name="Ribeiro J.M."/>
            <person name="Fujita A."/>
            <person name="Costa F.B."/>
            <person name="Labruna M.B."/>
            <person name="Daffre S."/>
            <person name="Fogaca A.C."/>
        </authorList>
    </citation>
    <scope>NUCLEOTIDE SEQUENCE</scope>
</reference>
<feature type="region of interest" description="Disordered" evidence="1">
    <location>
        <begin position="388"/>
        <end position="409"/>
    </location>
</feature>
<feature type="compositionally biased region" description="Low complexity" evidence="1">
    <location>
        <begin position="301"/>
        <end position="311"/>
    </location>
</feature>
<evidence type="ECO:0000313" key="2">
    <source>
        <dbReference type="EMBL" id="JAT94057.1"/>
    </source>
</evidence>
<feature type="non-terminal residue" evidence="2">
    <location>
        <position position="409"/>
    </location>
</feature>